<accession>A0A4Z2I908</accession>
<gene>
    <name evidence="1" type="ORF">EYF80_015889</name>
</gene>
<evidence type="ECO:0000313" key="2">
    <source>
        <dbReference type="Proteomes" id="UP000314294"/>
    </source>
</evidence>
<dbReference type="AlphaFoldDB" id="A0A4Z2I908"/>
<organism evidence="1 2">
    <name type="scientific">Liparis tanakae</name>
    <name type="common">Tanaka's snailfish</name>
    <dbReference type="NCBI Taxonomy" id="230148"/>
    <lineage>
        <taxon>Eukaryota</taxon>
        <taxon>Metazoa</taxon>
        <taxon>Chordata</taxon>
        <taxon>Craniata</taxon>
        <taxon>Vertebrata</taxon>
        <taxon>Euteleostomi</taxon>
        <taxon>Actinopterygii</taxon>
        <taxon>Neopterygii</taxon>
        <taxon>Teleostei</taxon>
        <taxon>Neoteleostei</taxon>
        <taxon>Acanthomorphata</taxon>
        <taxon>Eupercaria</taxon>
        <taxon>Perciformes</taxon>
        <taxon>Cottioidei</taxon>
        <taxon>Cottales</taxon>
        <taxon>Liparidae</taxon>
        <taxon>Liparis</taxon>
    </lineage>
</organism>
<comment type="caution">
    <text evidence="1">The sequence shown here is derived from an EMBL/GenBank/DDBJ whole genome shotgun (WGS) entry which is preliminary data.</text>
</comment>
<keyword evidence="2" id="KW-1185">Reference proteome</keyword>
<evidence type="ECO:0000313" key="1">
    <source>
        <dbReference type="EMBL" id="TNN73872.1"/>
    </source>
</evidence>
<reference evidence="1 2" key="1">
    <citation type="submission" date="2019-03" db="EMBL/GenBank/DDBJ databases">
        <title>First draft genome of Liparis tanakae, snailfish: a comprehensive survey of snailfish specific genes.</title>
        <authorList>
            <person name="Kim W."/>
            <person name="Song I."/>
            <person name="Jeong J.-H."/>
            <person name="Kim D."/>
            <person name="Kim S."/>
            <person name="Ryu S."/>
            <person name="Song J.Y."/>
            <person name="Lee S.K."/>
        </authorList>
    </citation>
    <scope>NUCLEOTIDE SEQUENCE [LARGE SCALE GENOMIC DNA]</scope>
    <source>
        <tissue evidence="1">Muscle</tissue>
    </source>
</reference>
<sequence length="141" mass="15590">MTRKSSGGRIKEKMGRVRGGAKLGMWNQTRGGPNPAEFPLNMLLTNSCRQASSHLNRLSCVIHPLPLCTAHCPLIHPCRVVLHIMSRVSAPFTSSRRHRIVAKANACVLAWRPVAMPGVKLRCGAHQRERSGAPRRHFISS</sequence>
<protein>
    <submittedName>
        <fullName evidence="1">Uncharacterized protein</fullName>
    </submittedName>
</protein>
<proteinExistence type="predicted"/>
<dbReference type="EMBL" id="SRLO01000120">
    <property type="protein sequence ID" value="TNN73872.1"/>
    <property type="molecule type" value="Genomic_DNA"/>
</dbReference>
<name>A0A4Z2I908_9TELE</name>
<dbReference type="Proteomes" id="UP000314294">
    <property type="component" value="Unassembled WGS sequence"/>
</dbReference>